<reference evidence="1 2" key="1">
    <citation type="submission" date="2014-04" db="EMBL/GenBank/DDBJ databases">
        <authorList>
            <consortium name="DOE Joint Genome Institute"/>
            <person name="Kuo A."/>
            <person name="Gay G."/>
            <person name="Dore J."/>
            <person name="Kohler A."/>
            <person name="Nagy L.G."/>
            <person name="Floudas D."/>
            <person name="Copeland A."/>
            <person name="Barry K.W."/>
            <person name="Cichocki N."/>
            <person name="Veneault-Fourrey C."/>
            <person name="LaButti K."/>
            <person name="Lindquist E.A."/>
            <person name="Lipzen A."/>
            <person name="Lundell T."/>
            <person name="Morin E."/>
            <person name="Murat C."/>
            <person name="Sun H."/>
            <person name="Tunlid A."/>
            <person name="Henrissat B."/>
            <person name="Grigoriev I.V."/>
            <person name="Hibbett D.S."/>
            <person name="Martin F."/>
            <person name="Nordberg H.P."/>
            <person name="Cantor M.N."/>
            <person name="Hua S.X."/>
        </authorList>
    </citation>
    <scope>NUCLEOTIDE SEQUENCE [LARGE SCALE GENOMIC DNA]</scope>
    <source>
        <strain evidence="2">h7</strain>
    </source>
</reference>
<dbReference type="HOGENOM" id="CLU_969962_0_0_1"/>
<dbReference type="AlphaFoldDB" id="A0A0C3BXM1"/>
<dbReference type="Proteomes" id="UP000053424">
    <property type="component" value="Unassembled WGS sequence"/>
</dbReference>
<reference evidence="2" key="2">
    <citation type="submission" date="2015-01" db="EMBL/GenBank/DDBJ databases">
        <title>Evolutionary Origins and Diversification of the Mycorrhizal Mutualists.</title>
        <authorList>
            <consortium name="DOE Joint Genome Institute"/>
            <consortium name="Mycorrhizal Genomics Consortium"/>
            <person name="Kohler A."/>
            <person name="Kuo A."/>
            <person name="Nagy L.G."/>
            <person name="Floudas D."/>
            <person name="Copeland A."/>
            <person name="Barry K.W."/>
            <person name="Cichocki N."/>
            <person name="Veneault-Fourrey C."/>
            <person name="LaButti K."/>
            <person name="Lindquist E.A."/>
            <person name="Lipzen A."/>
            <person name="Lundell T."/>
            <person name="Morin E."/>
            <person name="Murat C."/>
            <person name="Riley R."/>
            <person name="Ohm R."/>
            <person name="Sun H."/>
            <person name="Tunlid A."/>
            <person name="Henrissat B."/>
            <person name="Grigoriev I.V."/>
            <person name="Hibbett D.S."/>
            <person name="Martin F."/>
        </authorList>
    </citation>
    <scope>NUCLEOTIDE SEQUENCE [LARGE SCALE GENOMIC DNA]</scope>
    <source>
        <strain evidence="2">h7</strain>
    </source>
</reference>
<protein>
    <submittedName>
        <fullName evidence="1">Uncharacterized protein</fullName>
    </submittedName>
</protein>
<evidence type="ECO:0000313" key="1">
    <source>
        <dbReference type="EMBL" id="KIM36171.1"/>
    </source>
</evidence>
<accession>A0A0C3BXM1</accession>
<organism evidence="1 2">
    <name type="scientific">Hebeloma cylindrosporum</name>
    <dbReference type="NCBI Taxonomy" id="76867"/>
    <lineage>
        <taxon>Eukaryota</taxon>
        <taxon>Fungi</taxon>
        <taxon>Dikarya</taxon>
        <taxon>Basidiomycota</taxon>
        <taxon>Agaricomycotina</taxon>
        <taxon>Agaricomycetes</taxon>
        <taxon>Agaricomycetidae</taxon>
        <taxon>Agaricales</taxon>
        <taxon>Agaricineae</taxon>
        <taxon>Hymenogastraceae</taxon>
        <taxon>Hebeloma</taxon>
    </lineage>
</organism>
<gene>
    <name evidence="1" type="ORF">M413DRAFT_31924</name>
</gene>
<evidence type="ECO:0000313" key="2">
    <source>
        <dbReference type="Proteomes" id="UP000053424"/>
    </source>
</evidence>
<sequence>MELSANFGGSYPLGGNTVKQTVQNFINQNPVGNNHTLTVNWSPPSGEEEDLQGWRTSTTMDTLFARLSQAIDAGTRDELVLTLFNRISITVSNLFGEMNVSFNGKRRTPGEMAVINSNKINLGSAVNLSELVLEGSHLYFSERFSNVPYDRLTRLSVSSSARISVNDTLVLLHSCPLLRDATFGIVDTEAKCELYSQFDPLLASANFTCSLKQLTITSHVDVSRIVGSLKWRSRPIITLEILNNAMAGQDWRLCFAKVPMNTQLTMKGNFPDATIESIERMVPDVFFW</sequence>
<keyword evidence="2" id="KW-1185">Reference proteome</keyword>
<dbReference type="EMBL" id="KN831808">
    <property type="protein sequence ID" value="KIM36171.1"/>
    <property type="molecule type" value="Genomic_DNA"/>
</dbReference>
<name>A0A0C3BXM1_HEBCY</name>
<proteinExistence type="predicted"/>
<dbReference type="OrthoDB" id="3069034at2759"/>